<accession>A0A7J9I7T5</accession>
<evidence type="ECO:0000313" key="1">
    <source>
        <dbReference type="EMBL" id="MBA0818186.1"/>
    </source>
</evidence>
<dbReference type="AlphaFoldDB" id="A0A7J9I7T5"/>
<sequence length="49" mass="6029">MPRRGGQAVSKWLREEPEKDKWNDIEIDGERRLRRFNVKVTNRNEFWGK</sequence>
<name>A0A7J9I7T5_9ROSI</name>
<dbReference type="Proteomes" id="UP000593560">
    <property type="component" value="Unassembled WGS sequence"/>
</dbReference>
<protein>
    <submittedName>
        <fullName evidence="1">Uncharacterized protein</fullName>
    </submittedName>
</protein>
<comment type="caution">
    <text evidence="1">The sequence shown here is derived from an EMBL/GenBank/DDBJ whole genome shotgun (WGS) entry which is preliminary data.</text>
</comment>
<reference evidence="1 2" key="1">
    <citation type="journal article" date="2019" name="Genome Biol. Evol.">
        <title>Insights into the evolution of the New World diploid cottons (Gossypium, subgenus Houzingenia) based on genome sequencing.</title>
        <authorList>
            <person name="Grover C.E."/>
            <person name="Arick M.A. 2nd"/>
            <person name="Thrash A."/>
            <person name="Conover J.L."/>
            <person name="Sanders W.S."/>
            <person name="Peterson D.G."/>
            <person name="Frelichowski J.E."/>
            <person name="Scheffler J.A."/>
            <person name="Scheffler B.E."/>
            <person name="Wendel J.F."/>
        </authorList>
    </citation>
    <scope>NUCLEOTIDE SEQUENCE [LARGE SCALE GENOMIC DNA]</scope>
    <source>
        <strain evidence="1">0</strain>
        <tissue evidence="1">Leaf</tissue>
    </source>
</reference>
<proteinExistence type="predicted"/>
<keyword evidence="2" id="KW-1185">Reference proteome</keyword>
<dbReference type="OrthoDB" id="10561311at2759"/>
<evidence type="ECO:0000313" key="2">
    <source>
        <dbReference type="Proteomes" id="UP000593560"/>
    </source>
</evidence>
<organism evidence="1 2">
    <name type="scientific">Gossypium harknessii</name>
    <dbReference type="NCBI Taxonomy" id="34285"/>
    <lineage>
        <taxon>Eukaryota</taxon>
        <taxon>Viridiplantae</taxon>
        <taxon>Streptophyta</taxon>
        <taxon>Embryophyta</taxon>
        <taxon>Tracheophyta</taxon>
        <taxon>Spermatophyta</taxon>
        <taxon>Magnoliopsida</taxon>
        <taxon>eudicotyledons</taxon>
        <taxon>Gunneridae</taxon>
        <taxon>Pentapetalae</taxon>
        <taxon>rosids</taxon>
        <taxon>malvids</taxon>
        <taxon>Malvales</taxon>
        <taxon>Malvaceae</taxon>
        <taxon>Malvoideae</taxon>
        <taxon>Gossypium</taxon>
    </lineage>
</organism>
<gene>
    <name evidence="1" type="ORF">Gohar_021583</name>
</gene>
<dbReference type="EMBL" id="JABFAD010223350">
    <property type="protein sequence ID" value="MBA0818186.1"/>
    <property type="molecule type" value="Genomic_DNA"/>
</dbReference>